<dbReference type="EMBL" id="POTC01000017">
    <property type="protein sequence ID" value="POF62788.1"/>
    <property type="molecule type" value="Genomic_DNA"/>
</dbReference>
<dbReference type="OrthoDB" id="7278660at2"/>
<gene>
    <name evidence="1" type="ORF">KMAL_16260</name>
</gene>
<dbReference type="RefSeq" id="WP_110095221.1">
    <property type="nucleotide sequence ID" value="NZ_NKUE01000019.1"/>
</dbReference>
<comment type="caution">
    <text evidence="1">The sequence shown here is derived from an EMBL/GenBank/DDBJ whole genome shotgun (WGS) entry which is preliminary data.</text>
</comment>
<evidence type="ECO:0000313" key="1">
    <source>
        <dbReference type="EMBL" id="POF62788.1"/>
    </source>
</evidence>
<sequence length="224" mass="24662">MRTRIALSSVMATIILAGISDRAFAGREERLMKMSEAEIQEKTTVVNQPWNQAIMIEQNRLPLKRSIDGGRAWLDAAILTKPSPLGKPGDVLFYVGAGAWGTTAYYGSEFRDYAHMKYMDSTGPAFINVDQTDKNGQCSETIMPSGGIIDGYIPPATIEKSCAHSVELLSPILPSTVRYIASLDHPWEFQFVATDGTTLSDIITPMEAKALLDRVEKEKATMKN</sequence>
<accession>A0A2S3W1V5</accession>
<reference evidence="1 2" key="1">
    <citation type="submission" date="2018-01" db="EMBL/GenBank/DDBJ databases">
        <title>Draft Genome Sequence of Komagataeibacter maltaceti LMG 1529, a Vinegar Producing Acetic Acid Bacterium Isolated from Malt Vinegar Brewery Acetifiers.</title>
        <authorList>
            <person name="Zhang Q."/>
            <person name="Hollensteiner J."/>
            <person name="Poehlein A."/>
            <person name="Daniel R."/>
        </authorList>
    </citation>
    <scope>NUCLEOTIDE SEQUENCE [LARGE SCALE GENOMIC DNA]</scope>
    <source>
        <strain evidence="1 2">LMG 1529</strain>
    </source>
</reference>
<evidence type="ECO:0000313" key="2">
    <source>
        <dbReference type="Proteomes" id="UP000237344"/>
    </source>
</evidence>
<dbReference type="Proteomes" id="UP000237344">
    <property type="component" value="Unassembled WGS sequence"/>
</dbReference>
<keyword evidence="2" id="KW-1185">Reference proteome</keyword>
<protein>
    <submittedName>
        <fullName evidence="1">Uncharacterized protein</fullName>
    </submittedName>
</protein>
<proteinExistence type="predicted"/>
<name>A0A2S3W1V5_9PROT</name>
<organism evidence="1 2">
    <name type="scientific">Novacetimonas maltaceti</name>
    <dbReference type="NCBI Taxonomy" id="1203393"/>
    <lineage>
        <taxon>Bacteria</taxon>
        <taxon>Pseudomonadati</taxon>
        <taxon>Pseudomonadota</taxon>
        <taxon>Alphaproteobacteria</taxon>
        <taxon>Acetobacterales</taxon>
        <taxon>Acetobacteraceae</taxon>
        <taxon>Novacetimonas</taxon>
    </lineage>
</organism>
<dbReference type="AlphaFoldDB" id="A0A2S3W1V5"/>